<feature type="domain" description="EGF-like" evidence="10">
    <location>
        <begin position="327"/>
        <end position="366"/>
    </location>
</feature>
<dbReference type="SUPFAM" id="SSF57196">
    <property type="entry name" value="EGF/Laminin"/>
    <property type="match status" value="2"/>
</dbReference>
<feature type="transmembrane region" description="Helical" evidence="8">
    <location>
        <begin position="403"/>
        <end position="428"/>
    </location>
</feature>
<feature type="disulfide bond" evidence="6">
    <location>
        <begin position="314"/>
        <end position="323"/>
    </location>
</feature>
<accession>A0AAD4R2I0</accession>
<keyword evidence="8" id="KW-0812">Transmembrane</keyword>
<dbReference type="PROSITE" id="PS50026">
    <property type="entry name" value="EGF_3"/>
    <property type="match status" value="3"/>
</dbReference>
<evidence type="ECO:0000256" key="8">
    <source>
        <dbReference type="SAM" id="Phobius"/>
    </source>
</evidence>
<sequence>MKISIYLIFVTFLSHLINNCANGAGFVELHIRQLTLRRVPPEIECALSQDFHRNRQSFHLCPLKFQVCLSPVETPADCLILSRNFSTITAMAPNSESSTEMEPPFATTDLPKKEFTFTSAAIAQNISVTLEVWSSNGAKLLLFSRHHGQISTANQATKTFAMSSSDNSLVFQLSAKCARGFVGEGCSAVCQEPGPRDNYACTPQGMKCFPGWDGPRCTQPICEMSCLNGGACSGPNQCRCPQGWAGQDCASCVPRQGCSAKGGYCTEPGKCLCKPNWTGVNCDVIIDKCLEKPCKNGGKCTTNGFHGDAFYCTCLPGFGGDDCSRISNRRCSQTTCGSHGQCIPIGPLANDIYCQCDPGYYGSDCGRRIGEIPIQPMAAPQASSVPESTTSSSAVQTPQRQMWLVNVLVGLCALLLLLILIAVGAPIIMALRGNEFRPLFCCSGTSRNVVSDDKDKPSYVSYTTPIAMLSPQFGVEAEEADEECSEISQLQPKFVRLPSLRKVESRNSRTGDRSKSPPPPYKELELDTFV</sequence>
<dbReference type="AlphaFoldDB" id="A0AAD4R2I0"/>
<reference evidence="11" key="1">
    <citation type="submission" date="2022-01" db="EMBL/GenBank/DDBJ databases">
        <title>Genome Sequence Resource for Two Populations of Ditylenchus destructor, the Migratory Endoparasitic Phytonematode.</title>
        <authorList>
            <person name="Zhang H."/>
            <person name="Lin R."/>
            <person name="Xie B."/>
        </authorList>
    </citation>
    <scope>NUCLEOTIDE SEQUENCE</scope>
    <source>
        <strain evidence="11">BazhouSP</strain>
    </source>
</reference>
<dbReference type="GO" id="GO:0016020">
    <property type="term" value="C:membrane"/>
    <property type="evidence" value="ECO:0007669"/>
    <property type="project" value="InterPro"/>
</dbReference>
<dbReference type="Pfam" id="PF25024">
    <property type="entry name" value="EGF_TEN"/>
    <property type="match status" value="1"/>
</dbReference>
<evidence type="ECO:0000313" key="11">
    <source>
        <dbReference type="EMBL" id="KAI1711551.1"/>
    </source>
</evidence>
<keyword evidence="4" id="KW-0677">Repeat</keyword>
<feature type="disulfide bond" evidence="6">
    <location>
        <begin position="222"/>
        <end position="232"/>
    </location>
</feature>
<dbReference type="PANTHER" id="PTHR14949:SF56">
    <property type="entry name" value="EGF-LIKE-DOMAIN, MULTIPLE 7"/>
    <property type="match status" value="1"/>
</dbReference>
<dbReference type="Pfam" id="PF01414">
    <property type="entry name" value="DSL"/>
    <property type="match status" value="1"/>
</dbReference>
<feature type="domain" description="EGF-like" evidence="10">
    <location>
        <begin position="285"/>
        <end position="324"/>
    </location>
</feature>
<evidence type="ECO:0000256" key="2">
    <source>
        <dbReference type="ARBA" id="ARBA00022536"/>
    </source>
</evidence>
<evidence type="ECO:0000256" key="4">
    <source>
        <dbReference type="ARBA" id="ARBA00022737"/>
    </source>
</evidence>
<comment type="caution">
    <text evidence="6">Lacks conserved residue(s) required for the propagation of feature annotation.</text>
</comment>
<feature type="disulfide bond" evidence="6">
    <location>
        <begin position="356"/>
        <end position="365"/>
    </location>
</feature>
<comment type="caution">
    <text evidence="11">The sequence shown here is derived from an EMBL/GenBank/DDBJ whole genome shotgun (WGS) entry which is preliminary data.</text>
</comment>
<dbReference type="Proteomes" id="UP001201812">
    <property type="component" value="Unassembled WGS sequence"/>
</dbReference>
<dbReference type="PANTHER" id="PTHR14949">
    <property type="entry name" value="EGF-LIKE-DOMAIN, MULTIPLE 7, 8"/>
    <property type="match status" value="1"/>
</dbReference>
<evidence type="ECO:0000313" key="12">
    <source>
        <dbReference type="Proteomes" id="UP001201812"/>
    </source>
</evidence>
<name>A0AAD4R2I0_9BILA</name>
<evidence type="ECO:0000256" key="1">
    <source>
        <dbReference type="ARBA" id="ARBA00022473"/>
    </source>
</evidence>
<feature type="domain" description="EGF-like" evidence="10">
    <location>
        <begin position="218"/>
        <end position="250"/>
    </location>
</feature>
<dbReference type="InterPro" id="IPR000742">
    <property type="entry name" value="EGF"/>
</dbReference>
<evidence type="ECO:0000259" key="10">
    <source>
        <dbReference type="PROSITE" id="PS50026"/>
    </source>
</evidence>
<dbReference type="GO" id="GO:0007154">
    <property type="term" value="P:cell communication"/>
    <property type="evidence" value="ECO:0007669"/>
    <property type="project" value="InterPro"/>
</dbReference>
<protein>
    <submittedName>
        <fullName evidence="11">Delta serrate ligand domain-containing protein</fullName>
    </submittedName>
</protein>
<evidence type="ECO:0000256" key="9">
    <source>
        <dbReference type="SAM" id="SignalP"/>
    </source>
</evidence>
<proteinExistence type="predicted"/>
<dbReference type="Gene3D" id="2.10.25.140">
    <property type="match status" value="1"/>
</dbReference>
<keyword evidence="5 6" id="KW-1015">Disulfide bond</keyword>
<dbReference type="CDD" id="cd00054">
    <property type="entry name" value="EGF_CA"/>
    <property type="match status" value="1"/>
</dbReference>
<dbReference type="GO" id="GO:0005102">
    <property type="term" value="F:signaling receptor binding"/>
    <property type="evidence" value="ECO:0007669"/>
    <property type="project" value="TreeGrafter"/>
</dbReference>
<keyword evidence="8" id="KW-1133">Transmembrane helix</keyword>
<keyword evidence="12" id="KW-1185">Reference proteome</keyword>
<keyword evidence="3 9" id="KW-0732">Signal</keyword>
<keyword evidence="1" id="KW-0217">Developmental protein</keyword>
<dbReference type="Gene3D" id="2.10.25.10">
    <property type="entry name" value="Laminin"/>
    <property type="match status" value="2"/>
</dbReference>
<feature type="signal peptide" evidence="9">
    <location>
        <begin position="1"/>
        <end position="23"/>
    </location>
</feature>
<evidence type="ECO:0000256" key="6">
    <source>
        <dbReference type="PROSITE-ProRule" id="PRU00076"/>
    </source>
</evidence>
<evidence type="ECO:0000256" key="3">
    <source>
        <dbReference type="ARBA" id="ARBA00022729"/>
    </source>
</evidence>
<dbReference type="GO" id="GO:0009986">
    <property type="term" value="C:cell surface"/>
    <property type="evidence" value="ECO:0007669"/>
    <property type="project" value="TreeGrafter"/>
</dbReference>
<evidence type="ECO:0000256" key="7">
    <source>
        <dbReference type="SAM" id="MobiDB-lite"/>
    </source>
</evidence>
<dbReference type="PROSITE" id="PS00022">
    <property type="entry name" value="EGF_1"/>
    <property type="match status" value="4"/>
</dbReference>
<dbReference type="InterPro" id="IPR050969">
    <property type="entry name" value="Dev_Signal_Modulators"/>
</dbReference>
<evidence type="ECO:0000256" key="5">
    <source>
        <dbReference type="ARBA" id="ARBA00023157"/>
    </source>
</evidence>
<dbReference type="PROSITE" id="PS01186">
    <property type="entry name" value="EGF_2"/>
    <property type="match status" value="2"/>
</dbReference>
<dbReference type="EMBL" id="JAKKPZ010000021">
    <property type="protein sequence ID" value="KAI1711551.1"/>
    <property type="molecule type" value="Genomic_DNA"/>
</dbReference>
<keyword evidence="2 6" id="KW-0245">EGF-like domain</keyword>
<feature type="region of interest" description="Disordered" evidence="7">
    <location>
        <begin position="501"/>
        <end position="530"/>
    </location>
</feature>
<dbReference type="SMART" id="SM00181">
    <property type="entry name" value="EGF"/>
    <property type="match status" value="5"/>
</dbReference>
<keyword evidence="8" id="KW-0472">Membrane</keyword>
<feature type="compositionally biased region" description="Basic and acidic residues" evidence="7">
    <location>
        <begin position="501"/>
        <end position="515"/>
    </location>
</feature>
<feature type="disulfide bond" evidence="6">
    <location>
        <begin position="240"/>
        <end position="249"/>
    </location>
</feature>
<dbReference type="GO" id="GO:0005576">
    <property type="term" value="C:extracellular region"/>
    <property type="evidence" value="ECO:0007669"/>
    <property type="project" value="TreeGrafter"/>
</dbReference>
<gene>
    <name evidence="11" type="ORF">DdX_10012</name>
</gene>
<organism evidence="11 12">
    <name type="scientific">Ditylenchus destructor</name>
    <dbReference type="NCBI Taxonomy" id="166010"/>
    <lineage>
        <taxon>Eukaryota</taxon>
        <taxon>Metazoa</taxon>
        <taxon>Ecdysozoa</taxon>
        <taxon>Nematoda</taxon>
        <taxon>Chromadorea</taxon>
        <taxon>Rhabditida</taxon>
        <taxon>Tylenchina</taxon>
        <taxon>Tylenchomorpha</taxon>
        <taxon>Sphaerularioidea</taxon>
        <taxon>Anguinidae</taxon>
        <taxon>Anguininae</taxon>
        <taxon>Ditylenchus</taxon>
    </lineage>
</organism>
<dbReference type="InterPro" id="IPR001774">
    <property type="entry name" value="DSL"/>
</dbReference>
<feature type="chain" id="PRO_5042185668" evidence="9">
    <location>
        <begin position="24"/>
        <end position="530"/>
    </location>
</feature>